<evidence type="ECO:0000256" key="1">
    <source>
        <dbReference type="ARBA" id="ARBA00004123"/>
    </source>
</evidence>
<dbReference type="Pfam" id="PF00249">
    <property type="entry name" value="Myb_DNA-binding"/>
    <property type="match status" value="1"/>
</dbReference>
<evidence type="ECO:0000259" key="5">
    <source>
        <dbReference type="PROSITE" id="PS50090"/>
    </source>
</evidence>
<keyword evidence="8" id="KW-1185">Reference proteome</keyword>
<keyword evidence="2" id="KW-0238">DNA-binding</keyword>
<name>A0A6A2XX40_HIBSY</name>
<dbReference type="GO" id="GO:0003677">
    <property type="term" value="F:DNA binding"/>
    <property type="evidence" value="ECO:0007669"/>
    <property type="project" value="UniProtKB-KW"/>
</dbReference>
<evidence type="ECO:0000256" key="4">
    <source>
        <dbReference type="SAM" id="MobiDB-lite"/>
    </source>
</evidence>
<proteinExistence type="predicted"/>
<dbReference type="EMBL" id="VEPZ02001728">
    <property type="protein sequence ID" value="KAE8660927.1"/>
    <property type="molecule type" value="Genomic_DNA"/>
</dbReference>
<dbReference type="PANTHER" id="PTHR10641:SF1418">
    <property type="entry name" value="MYB-RELATED TRANSCRIPTION FACTOR"/>
    <property type="match status" value="1"/>
</dbReference>
<dbReference type="InterPro" id="IPR001005">
    <property type="entry name" value="SANT/Myb"/>
</dbReference>
<feature type="compositionally biased region" description="Basic and acidic residues" evidence="4">
    <location>
        <begin position="90"/>
        <end position="107"/>
    </location>
</feature>
<protein>
    <submittedName>
        <fullName evidence="7">Uncharacterized protein</fullName>
    </submittedName>
</protein>
<comment type="caution">
    <text evidence="7">The sequence shown here is derived from an EMBL/GenBank/DDBJ whole genome shotgun (WGS) entry which is preliminary data.</text>
</comment>
<dbReference type="PROSITE" id="PS51294">
    <property type="entry name" value="HTH_MYB"/>
    <property type="match status" value="1"/>
</dbReference>
<reference evidence="7" key="1">
    <citation type="submission" date="2019-09" db="EMBL/GenBank/DDBJ databases">
        <title>Draft genome information of white flower Hibiscus syriacus.</title>
        <authorList>
            <person name="Kim Y.-M."/>
        </authorList>
    </citation>
    <scope>NUCLEOTIDE SEQUENCE [LARGE SCALE GENOMIC DNA]</scope>
    <source>
        <strain evidence="7">YM2019G1</strain>
    </source>
</reference>
<dbReference type="InterPro" id="IPR015495">
    <property type="entry name" value="Myb_TF_plants"/>
</dbReference>
<dbReference type="SMART" id="SM00717">
    <property type="entry name" value="SANT"/>
    <property type="match status" value="1"/>
</dbReference>
<dbReference type="InterPro" id="IPR017930">
    <property type="entry name" value="Myb_dom"/>
</dbReference>
<evidence type="ECO:0000313" key="7">
    <source>
        <dbReference type="EMBL" id="KAE8660927.1"/>
    </source>
</evidence>
<evidence type="ECO:0000256" key="2">
    <source>
        <dbReference type="ARBA" id="ARBA00023125"/>
    </source>
</evidence>
<gene>
    <name evidence="7" type="ORF">F3Y22_tig00116944pilonHSYRG00123</name>
</gene>
<evidence type="ECO:0000256" key="3">
    <source>
        <dbReference type="ARBA" id="ARBA00023242"/>
    </source>
</evidence>
<sequence>MVRTPCCDTSGLRKGTWTPEEDRKLIAYVTRYGCWNWRQLPKYAGPTSKRELQREEEETILRLHEKLGNSRTDNEVKNHWHTNLKKRFKDKPMEAKDDSKKESVEVHKRGRTSSDQSSSINKYNTVESSKDSVTDDDNSSKASFEACEVDSGSFWTEPFFWDNSNIITSSTMDSSGYEFAEFPFLYGEMDFYDQLDGFYF</sequence>
<feature type="compositionally biased region" description="Polar residues" evidence="4">
    <location>
        <begin position="113"/>
        <end position="127"/>
    </location>
</feature>
<dbReference type="CDD" id="cd00167">
    <property type="entry name" value="SANT"/>
    <property type="match status" value="1"/>
</dbReference>
<comment type="subcellular location">
    <subcellularLocation>
        <location evidence="1">Nucleus</location>
    </subcellularLocation>
</comment>
<dbReference type="GO" id="GO:0005634">
    <property type="term" value="C:nucleus"/>
    <property type="evidence" value="ECO:0007669"/>
    <property type="project" value="UniProtKB-SubCell"/>
</dbReference>
<dbReference type="PROSITE" id="PS50090">
    <property type="entry name" value="MYB_LIKE"/>
    <property type="match status" value="1"/>
</dbReference>
<evidence type="ECO:0000313" key="8">
    <source>
        <dbReference type="Proteomes" id="UP000436088"/>
    </source>
</evidence>
<feature type="region of interest" description="Disordered" evidence="4">
    <location>
        <begin position="72"/>
        <end position="139"/>
    </location>
</feature>
<dbReference type="SUPFAM" id="SSF46689">
    <property type="entry name" value="Homeodomain-like"/>
    <property type="match status" value="1"/>
</dbReference>
<dbReference type="PANTHER" id="PTHR10641">
    <property type="entry name" value="MYB FAMILY TRANSCRIPTION FACTOR"/>
    <property type="match status" value="1"/>
</dbReference>
<keyword evidence="3" id="KW-0539">Nucleus</keyword>
<feature type="domain" description="Myb-like" evidence="5">
    <location>
        <begin position="9"/>
        <end position="84"/>
    </location>
</feature>
<accession>A0A6A2XX40</accession>
<dbReference type="AlphaFoldDB" id="A0A6A2XX40"/>
<feature type="domain" description="HTH myb-type" evidence="6">
    <location>
        <begin position="9"/>
        <end position="88"/>
    </location>
</feature>
<organism evidence="7 8">
    <name type="scientific">Hibiscus syriacus</name>
    <name type="common">Rose of Sharon</name>
    <dbReference type="NCBI Taxonomy" id="106335"/>
    <lineage>
        <taxon>Eukaryota</taxon>
        <taxon>Viridiplantae</taxon>
        <taxon>Streptophyta</taxon>
        <taxon>Embryophyta</taxon>
        <taxon>Tracheophyta</taxon>
        <taxon>Spermatophyta</taxon>
        <taxon>Magnoliopsida</taxon>
        <taxon>eudicotyledons</taxon>
        <taxon>Gunneridae</taxon>
        <taxon>Pentapetalae</taxon>
        <taxon>rosids</taxon>
        <taxon>malvids</taxon>
        <taxon>Malvales</taxon>
        <taxon>Malvaceae</taxon>
        <taxon>Malvoideae</taxon>
        <taxon>Hibiscus</taxon>
    </lineage>
</organism>
<feature type="compositionally biased region" description="Basic residues" evidence="4">
    <location>
        <begin position="79"/>
        <end position="89"/>
    </location>
</feature>
<evidence type="ECO:0000259" key="6">
    <source>
        <dbReference type="PROSITE" id="PS51294"/>
    </source>
</evidence>
<dbReference type="InterPro" id="IPR009057">
    <property type="entry name" value="Homeodomain-like_sf"/>
</dbReference>
<dbReference type="Proteomes" id="UP000436088">
    <property type="component" value="Unassembled WGS sequence"/>
</dbReference>
<dbReference type="Gene3D" id="1.10.10.60">
    <property type="entry name" value="Homeodomain-like"/>
    <property type="match status" value="2"/>
</dbReference>